<dbReference type="EMBL" id="FNNU01000007">
    <property type="protein sequence ID" value="SDX88331.1"/>
    <property type="molecule type" value="Genomic_DNA"/>
</dbReference>
<proteinExistence type="predicted"/>
<dbReference type="AlphaFoldDB" id="A0A2W5CRP0"/>
<sequence>MRGPQGQACRLPSNLRSTLTLLIQRLRQSAQGFRQDALPAHVDPDYLAFVRVTDPVNGRSGYQGYWRDKAERLQLEVLFNSDGSYYAELDLDVQHPQDPRWFVESLTAWGRDGQVKIDPRLWPTL</sequence>
<evidence type="ECO:0000313" key="1">
    <source>
        <dbReference type="EMBL" id="PZP22285.1"/>
    </source>
</evidence>
<accession>A0A1H3FBI7</accession>
<organism evidence="1 4">
    <name type="scientific">Pseudomonas kuykendallii</name>
    <dbReference type="NCBI Taxonomy" id="1007099"/>
    <lineage>
        <taxon>Bacteria</taxon>
        <taxon>Pseudomonadati</taxon>
        <taxon>Pseudomonadota</taxon>
        <taxon>Gammaproteobacteria</taxon>
        <taxon>Pseudomonadales</taxon>
        <taxon>Pseudomonadaceae</taxon>
        <taxon>Pseudomonas</taxon>
    </lineage>
</organism>
<dbReference type="OrthoDB" id="6088711at2"/>
<dbReference type="RefSeq" id="WP_090231417.1">
    <property type="nucleotide sequence ID" value="NZ_CAURGU010000030.1"/>
</dbReference>
<reference evidence="2" key="1">
    <citation type="submission" date="2016-10" db="EMBL/GenBank/DDBJ databases">
        <authorList>
            <person name="de Groot N.N."/>
        </authorList>
    </citation>
    <scope>NUCLEOTIDE SEQUENCE [LARGE SCALE GENOMIC DNA]</scope>
    <source>
        <strain evidence="2">NRRL B-59562</strain>
    </source>
</reference>
<dbReference type="Proteomes" id="UP000243778">
    <property type="component" value="Unassembled WGS sequence"/>
</dbReference>
<dbReference type="Proteomes" id="UP000249198">
    <property type="component" value="Unassembled WGS sequence"/>
</dbReference>
<evidence type="ECO:0000313" key="3">
    <source>
        <dbReference type="Proteomes" id="UP000243778"/>
    </source>
</evidence>
<name>A0A2W5CRP0_9PSED</name>
<evidence type="ECO:0000313" key="4">
    <source>
        <dbReference type="Proteomes" id="UP000249198"/>
    </source>
</evidence>
<evidence type="ECO:0000313" key="2">
    <source>
        <dbReference type="EMBL" id="SDX88331.1"/>
    </source>
</evidence>
<dbReference type="EMBL" id="QFOH01000020">
    <property type="protein sequence ID" value="PZP22285.1"/>
    <property type="molecule type" value="Genomic_DNA"/>
</dbReference>
<dbReference type="STRING" id="1007099.SAMN05216287_4009"/>
<accession>A0A2W5CRP0</accession>
<keyword evidence="3" id="KW-1185">Reference proteome</keyword>
<gene>
    <name evidence="1" type="ORF">DI599_15930</name>
    <name evidence="2" type="ORF">SAMN05216287_4009</name>
</gene>
<reference evidence="1 4" key="3">
    <citation type="submission" date="2017-08" db="EMBL/GenBank/DDBJ databases">
        <title>Infants hospitalized years apart are colonized by the same room-sourced microbial strains.</title>
        <authorList>
            <person name="Brooks B."/>
            <person name="Olm M.R."/>
            <person name="Firek B.A."/>
            <person name="Baker R."/>
            <person name="Thomas B.C."/>
            <person name="Morowitz M.J."/>
            <person name="Banfield J.F."/>
        </authorList>
    </citation>
    <scope>NUCLEOTIDE SEQUENCE [LARGE SCALE GENOMIC DNA]</scope>
    <source>
        <strain evidence="1">S2_009_000_R2_77</strain>
    </source>
</reference>
<protein>
    <submittedName>
        <fullName evidence="1">Uncharacterized protein</fullName>
    </submittedName>
</protein>
<reference evidence="3" key="2">
    <citation type="submission" date="2016-10" db="EMBL/GenBank/DDBJ databases">
        <authorList>
            <person name="Varghese N."/>
            <person name="Submissions S."/>
        </authorList>
    </citation>
    <scope>NUCLEOTIDE SEQUENCE [LARGE SCALE GENOMIC DNA]</scope>
    <source>
        <strain evidence="3">NRRL B-59562</strain>
    </source>
</reference>